<gene>
    <name evidence="1" type="ORF">BD310DRAFT_1036239</name>
</gene>
<accession>A0A4Q9NQ31</accession>
<dbReference type="EMBL" id="ML145092">
    <property type="protein sequence ID" value="TBU62749.1"/>
    <property type="molecule type" value="Genomic_DNA"/>
</dbReference>
<dbReference type="CDD" id="cd09917">
    <property type="entry name" value="F-box_SF"/>
    <property type="match status" value="1"/>
</dbReference>
<proteinExistence type="predicted"/>
<protein>
    <submittedName>
        <fullName evidence="1">Uncharacterized protein</fullName>
    </submittedName>
</protein>
<name>A0A4Q9NQ31_9APHY</name>
<dbReference type="Proteomes" id="UP000292082">
    <property type="component" value="Unassembled WGS sequence"/>
</dbReference>
<dbReference type="AlphaFoldDB" id="A0A4Q9NQ31"/>
<evidence type="ECO:0000313" key="2">
    <source>
        <dbReference type="Proteomes" id="UP000292082"/>
    </source>
</evidence>
<evidence type="ECO:0000313" key="1">
    <source>
        <dbReference type="EMBL" id="TBU62749.1"/>
    </source>
</evidence>
<keyword evidence="2" id="KW-1185">Reference proteome</keyword>
<reference evidence="1 2" key="1">
    <citation type="submission" date="2019-01" db="EMBL/GenBank/DDBJ databases">
        <title>Draft genome sequences of three monokaryotic isolates of the white-rot basidiomycete fungus Dichomitus squalens.</title>
        <authorList>
            <consortium name="DOE Joint Genome Institute"/>
            <person name="Lopez S.C."/>
            <person name="Andreopoulos B."/>
            <person name="Pangilinan J."/>
            <person name="Lipzen A."/>
            <person name="Riley R."/>
            <person name="Ahrendt S."/>
            <person name="Ng V."/>
            <person name="Barry K."/>
            <person name="Daum C."/>
            <person name="Grigoriev I.V."/>
            <person name="Hilden K.S."/>
            <person name="Makela M.R."/>
            <person name="de Vries R.P."/>
        </authorList>
    </citation>
    <scope>NUCLEOTIDE SEQUENCE [LARGE SCALE GENOMIC DNA]</scope>
    <source>
        <strain evidence="1 2">CBS 464.89</strain>
    </source>
</reference>
<sequence length="385" mass="44060">MGQYWDFYNVDKREIGERNGLAKLGEFFFSKQGFLVRSITLPHSRPDLDSVFKATPTVANVAQSTGLFSLPNELLLKITGSFTSLQTLAAFAVTCRRVFDLARYTVEDARDGCAAPWACCRVVCLGDYASYEDVPKSLYTAQERAEIEGKRDSAGTDKADMSYGGIHQLKVEPHNLWRGAHAFYDPKRWPDEINEWYARFTKADRKRFDALMAVTYPTDRKDWVLCNLSKKEYVRASEIAKLAKRPNDAQPFLPNCLPDLGQALLTRIAWSEDDSISMAKNEVTAKLHRGAWVGDNICITTLERILSGSEEDEEWMDISTSVIHDLIYIYRAEFGKKWLKVIKDGLTENEQYEWYWMASDGDDDTAKLGRATGMRPPRRWFWSNF</sequence>
<organism evidence="1 2">
    <name type="scientific">Dichomitus squalens</name>
    <dbReference type="NCBI Taxonomy" id="114155"/>
    <lineage>
        <taxon>Eukaryota</taxon>
        <taxon>Fungi</taxon>
        <taxon>Dikarya</taxon>
        <taxon>Basidiomycota</taxon>
        <taxon>Agaricomycotina</taxon>
        <taxon>Agaricomycetes</taxon>
        <taxon>Polyporales</taxon>
        <taxon>Polyporaceae</taxon>
        <taxon>Dichomitus</taxon>
    </lineage>
</organism>